<proteinExistence type="predicted"/>
<dbReference type="SUPFAM" id="SSF49854">
    <property type="entry name" value="Spermadhesin, CUB domain"/>
    <property type="match status" value="1"/>
</dbReference>
<accession>A0ABD0W927</accession>
<gene>
    <name evidence="7" type="ORF">UPYG_G00289140</name>
</gene>
<dbReference type="AlphaFoldDB" id="A0ABD0W927"/>
<dbReference type="Pfam" id="PF00431">
    <property type="entry name" value="CUB"/>
    <property type="match status" value="1"/>
</dbReference>
<evidence type="ECO:0000256" key="1">
    <source>
        <dbReference type="ARBA" id="ARBA00022737"/>
    </source>
</evidence>
<dbReference type="CDD" id="cd00041">
    <property type="entry name" value="CUB"/>
    <property type="match status" value="1"/>
</dbReference>
<dbReference type="EMBL" id="JAGEUA010000009">
    <property type="protein sequence ID" value="KAL0965990.1"/>
    <property type="molecule type" value="Genomic_DNA"/>
</dbReference>
<dbReference type="InterPro" id="IPR035914">
    <property type="entry name" value="Sperma_CUB_dom_sf"/>
</dbReference>
<feature type="region of interest" description="Disordered" evidence="4">
    <location>
        <begin position="96"/>
        <end position="116"/>
    </location>
</feature>
<keyword evidence="5" id="KW-0732">Signal</keyword>
<feature type="disulfide bond" evidence="3">
    <location>
        <begin position="25"/>
        <end position="52"/>
    </location>
</feature>
<feature type="signal peptide" evidence="5">
    <location>
        <begin position="1"/>
        <end position="22"/>
    </location>
</feature>
<comment type="caution">
    <text evidence="3">Lacks conserved residue(s) required for the propagation of feature annotation.</text>
</comment>
<keyword evidence="1" id="KW-0677">Repeat</keyword>
<keyword evidence="8" id="KW-1185">Reference proteome</keyword>
<evidence type="ECO:0000313" key="7">
    <source>
        <dbReference type="EMBL" id="KAL0965990.1"/>
    </source>
</evidence>
<dbReference type="Proteomes" id="UP001557470">
    <property type="component" value="Unassembled WGS sequence"/>
</dbReference>
<keyword evidence="2 3" id="KW-1015">Disulfide bond</keyword>
<evidence type="ECO:0000256" key="2">
    <source>
        <dbReference type="ARBA" id="ARBA00023157"/>
    </source>
</evidence>
<dbReference type="Gene3D" id="2.60.120.290">
    <property type="entry name" value="Spermadhesin, CUB domain"/>
    <property type="match status" value="1"/>
</dbReference>
<protein>
    <recommendedName>
        <fullName evidence="6">CUB domain-containing protein</fullName>
    </recommendedName>
</protein>
<organism evidence="7 8">
    <name type="scientific">Umbra pygmaea</name>
    <name type="common">Eastern mudminnow</name>
    <dbReference type="NCBI Taxonomy" id="75934"/>
    <lineage>
        <taxon>Eukaryota</taxon>
        <taxon>Metazoa</taxon>
        <taxon>Chordata</taxon>
        <taxon>Craniata</taxon>
        <taxon>Vertebrata</taxon>
        <taxon>Euteleostomi</taxon>
        <taxon>Actinopterygii</taxon>
        <taxon>Neopterygii</taxon>
        <taxon>Teleostei</taxon>
        <taxon>Protacanthopterygii</taxon>
        <taxon>Esociformes</taxon>
        <taxon>Umbridae</taxon>
        <taxon>Umbra</taxon>
    </lineage>
</organism>
<comment type="caution">
    <text evidence="7">The sequence shown here is derived from an EMBL/GenBank/DDBJ whole genome shotgun (WGS) entry which is preliminary data.</text>
</comment>
<dbReference type="FunFam" id="2.60.120.290:FF:000010">
    <property type="entry name" value="Neuropilin"/>
    <property type="match status" value="1"/>
</dbReference>
<name>A0ABD0W927_UMBPY</name>
<feature type="chain" id="PRO_5044859162" description="CUB domain-containing protein" evidence="5">
    <location>
        <begin position="23"/>
        <end position="154"/>
    </location>
</feature>
<dbReference type="PANTHER" id="PTHR24251">
    <property type="entry name" value="OVOCHYMASE-RELATED"/>
    <property type="match status" value="1"/>
</dbReference>
<dbReference type="SMART" id="SM00042">
    <property type="entry name" value="CUB"/>
    <property type="match status" value="1"/>
</dbReference>
<sequence>MYFGFILFFSTQHIFVASLTQSDKCGDNIEMTNADYLTSPGYPTAYPPSQHCMWVISAPEPSQKILINFNPHFDLEDRGCKYDYVEVFNGGDERLQPWGSSVERSPPPQSSPQAASFSSSLCLTMKPTALDSLYAMRSLRQGLNAPEISPCPRV</sequence>
<evidence type="ECO:0000256" key="4">
    <source>
        <dbReference type="SAM" id="MobiDB-lite"/>
    </source>
</evidence>
<evidence type="ECO:0000256" key="3">
    <source>
        <dbReference type="PROSITE-ProRule" id="PRU00059"/>
    </source>
</evidence>
<evidence type="ECO:0000256" key="5">
    <source>
        <dbReference type="SAM" id="SignalP"/>
    </source>
</evidence>
<dbReference type="PROSITE" id="PS01180">
    <property type="entry name" value="CUB"/>
    <property type="match status" value="1"/>
</dbReference>
<evidence type="ECO:0000313" key="8">
    <source>
        <dbReference type="Proteomes" id="UP001557470"/>
    </source>
</evidence>
<feature type="domain" description="CUB" evidence="6">
    <location>
        <begin position="25"/>
        <end position="150"/>
    </location>
</feature>
<dbReference type="InterPro" id="IPR000859">
    <property type="entry name" value="CUB_dom"/>
</dbReference>
<reference evidence="7 8" key="1">
    <citation type="submission" date="2024-06" db="EMBL/GenBank/DDBJ databases">
        <authorList>
            <person name="Pan Q."/>
            <person name="Wen M."/>
            <person name="Jouanno E."/>
            <person name="Zahm M."/>
            <person name="Klopp C."/>
            <person name="Cabau C."/>
            <person name="Louis A."/>
            <person name="Berthelot C."/>
            <person name="Parey E."/>
            <person name="Roest Crollius H."/>
            <person name="Montfort J."/>
            <person name="Robinson-Rechavi M."/>
            <person name="Bouchez O."/>
            <person name="Lampietro C."/>
            <person name="Lopez Roques C."/>
            <person name="Donnadieu C."/>
            <person name="Postlethwait J."/>
            <person name="Bobe J."/>
            <person name="Verreycken H."/>
            <person name="Guiguen Y."/>
        </authorList>
    </citation>
    <scope>NUCLEOTIDE SEQUENCE [LARGE SCALE GENOMIC DNA]</scope>
    <source>
        <strain evidence="7">Up_M1</strain>
        <tissue evidence="7">Testis</tissue>
    </source>
</reference>
<dbReference type="PANTHER" id="PTHR24251:SF50">
    <property type="entry name" value="ATTRACTIN-LIKE 1A"/>
    <property type="match status" value="1"/>
</dbReference>
<evidence type="ECO:0000259" key="6">
    <source>
        <dbReference type="PROSITE" id="PS01180"/>
    </source>
</evidence>